<dbReference type="RefSeq" id="WP_282839880.1">
    <property type="nucleotide sequence ID" value="NZ_JASCXW010000028.1"/>
</dbReference>
<comment type="similarity">
    <text evidence="1 8 9">Belongs to the universal ribosomal protein uS3 family.</text>
</comment>
<keyword evidence="3 8" id="KW-0694">RNA-binding</keyword>
<evidence type="ECO:0000256" key="7">
    <source>
        <dbReference type="ARBA" id="ARBA00035257"/>
    </source>
</evidence>
<keyword evidence="13" id="KW-1185">Reference proteome</keyword>
<accession>A0AAW6UEL1</accession>
<dbReference type="SUPFAM" id="SSF54814">
    <property type="entry name" value="Prokaryotic type KH domain (KH-domain type II)"/>
    <property type="match status" value="1"/>
</dbReference>
<dbReference type="InterPro" id="IPR004087">
    <property type="entry name" value="KH_dom"/>
</dbReference>
<keyword evidence="4 8" id="KW-0689">Ribosomal protein</keyword>
<organism evidence="12 13">
    <name type="scientific">Peloplasma aerotolerans</name>
    <dbReference type="NCBI Taxonomy" id="3044389"/>
    <lineage>
        <taxon>Bacteria</taxon>
        <taxon>Bacillati</taxon>
        <taxon>Mycoplasmatota</taxon>
        <taxon>Mollicutes</taxon>
        <taxon>Acholeplasmatales</taxon>
        <taxon>Acholeplasmataceae</taxon>
        <taxon>Peloplasma</taxon>
    </lineage>
</organism>
<dbReference type="PROSITE" id="PS00548">
    <property type="entry name" value="RIBOSOMAL_S3"/>
    <property type="match status" value="1"/>
</dbReference>
<keyword evidence="5 8" id="KW-0687">Ribonucleoprotein</keyword>
<evidence type="ECO:0000256" key="2">
    <source>
        <dbReference type="ARBA" id="ARBA00022730"/>
    </source>
</evidence>
<dbReference type="Pfam" id="PF00189">
    <property type="entry name" value="Ribosomal_S3_C"/>
    <property type="match status" value="1"/>
</dbReference>
<dbReference type="InterPro" id="IPR018280">
    <property type="entry name" value="Ribosomal_uS3_CS"/>
</dbReference>
<evidence type="ECO:0000256" key="3">
    <source>
        <dbReference type="ARBA" id="ARBA00022884"/>
    </source>
</evidence>
<evidence type="ECO:0000256" key="6">
    <source>
        <dbReference type="ARBA" id="ARBA00024998"/>
    </source>
</evidence>
<dbReference type="Proteomes" id="UP001431532">
    <property type="component" value="Unassembled WGS sequence"/>
</dbReference>
<evidence type="ECO:0000259" key="11">
    <source>
        <dbReference type="PROSITE" id="PS50823"/>
    </source>
</evidence>
<dbReference type="NCBIfam" id="TIGR01009">
    <property type="entry name" value="rpsC_bact"/>
    <property type="match status" value="1"/>
</dbReference>
<dbReference type="Gene3D" id="3.30.300.20">
    <property type="match status" value="1"/>
</dbReference>
<dbReference type="SMART" id="SM00322">
    <property type="entry name" value="KH"/>
    <property type="match status" value="1"/>
</dbReference>
<evidence type="ECO:0000256" key="10">
    <source>
        <dbReference type="SAM" id="MobiDB-lite"/>
    </source>
</evidence>
<dbReference type="AlphaFoldDB" id="A0AAW6UEL1"/>
<dbReference type="PROSITE" id="PS50823">
    <property type="entry name" value="KH_TYPE_2"/>
    <property type="match status" value="1"/>
</dbReference>
<dbReference type="Pfam" id="PF07650">
    <property type="entry name" value="KH_2"/>
    <property type="match status" value="1"/>
</dbReference>
<dbReference type="HAMAP" id="MF_01309_B">
    <property type="entry name" value="Ribosomal_uS3_B"/>
    <property type="match status" value="1"/>
</dbReference>
<dbReference type="GO" id="GO:0006412">
    <property type="term" value="P:translation"/>
    <property type="evidence" value="ECO:0007669"/>
    <property type="project" value="UniProtKB-UniRule"/>
</dbReference>
<dbReference type="InterPro" id="IPR009019">
    <property type="entry name" value="KH_sf_prok-type"/>
</dbReference>
<feature type="domain" description="KH type-2" evidence="11">
    <location>
        <begin position="39"/>
        <end position="112"/>
    </location>
</feature>
<comment type="caution">
    <text evidence="12">The sequence shown here is derived from an EMBL/GenBank/DDBJ whole genome shotgun (WGS) entry which is preliminary data.</text>
</comment>
<dbReference type="InterPro" id="IPR015946">
    <property type="entry name" value="KH_dom-like_a/b"/>
</dbReference>
<dbReference type="InterPro" id="IPR004044">
    <property type="entry name" value="KH_dom_type_2"/>
</dbReference>
<reference evidence="12" key="1">
    <citation type="submission" date="2023-05" db="EMBL/GenBank/DDBJ databases">
        <title>Mariniplasma microaerophilum sp. nov., a novel anaerobic mollicute isolated from terrestrial mud volcano, Taman Peninsula, Russia.</title>
        <authorList>
            <person name="Khomyakova M.A."/>
            <person name="Merkel A.Y."/>
            <person name="Slobodkin A.I."/>
        </authorList>
    </citation>
    <scope>NUCLEOTIDE SEQUENCE</scope>
    <source>
        <strain evidence="12">M4Ah</strain>
    </source>
</reference>
<evidence type="ECO:0000256" key="5">
    <source>
        <dbReference type="ARBA" id="ARBA00023274"/>
    </source>
</evidence>
<dbReference type="InterPro" id="IPR036419">
    <property type="entry name" value="Ribosomal_S3_C_sf"/>
</dbReference>
<protein>
    <recommendedName>
        <fullName evidence="7 8">Small ribosomal subunit protein uS3</fullName>
    </recommendedName>
</protein>
<dbReference type="CDD" id="cd02412">
    <property type="entry name" value="KH-II_30S_S3"/>
    <property type="match status" value="1"/>
</dbReference>
<evidence type="ECO:0000256" key="9">
    <source>
        <dbReference type="RuleBase" id="RU003624"/>
    </source>
</evidence>
<evidence type="ECO:0000256" key="1">
    <source>
        <dbReference type="ARBA" id="ARBA00010761"/>
    </source>
</evidence>
<evidence type="ECO:0000313" key="13">
    <source>
        <dbReference type="Proteomes" id="UP001431532"/>
    </source>
</evidence>
<comment type="function">
    <text evidence="6 8">Binds the lower part of the 30S subunit head. Binds mRNA in the 70S ribosome, positioning it for translation.</text>
</comment>
<evidence type="ECO:0000256" key="4">
    <source>
        <dbReference type="ARBA" id="ARBA00022980"/>
    </source>
</evidence>
<dbReference type="InterPro" id="IPR005704">
    <property type="entry name" value="Ribosomal_uS3_bac-typ"/>
</dbReference>
<name>A0AAW6UEL1_9MOLU</name>
<evidence type="ECO:0000256" key="8">
    <source>
        <dbReference type="HAMAP-Rule" id="MF_01309"/>
    </source>
</evidence>
<dbReference type="InterPro" id="IPR001351">
    <property type="entry name" value="Ribosomal_uS3_C"/>
</dbReference>
<evidence type="ECO:0000313" key="12">
    <source>
        <dbReference type="EMBL" id="MDI6453448.1"/>
    </source>
</evidence>
<feature type="compositionally biased region" description="Basic and acidic residues" evidence="10">
    <location>
        <begin position="218"/>
        <end position="235"/>
    </location>
</feature>
<comment type="subunit">
    <text evidence="8">Part of the 30S ribosomal subunit. Forms a tight complex with proteins S10 and S14.</text>
</comment>
<proteinExistence type="inferred from homology"/>
<dbReference type="PANTHER" id="PTHR11760:SF19">
    <property type="entry name" value="SMALL RIBOSOMAL SUBUNIT PROTEIN US3C"/>
    <property type="match status" value="1"/>
</dbReference>
<sequence>MGQKVNPIGMRLGIIRGWDSKWYAAKTAVPGLVKEDAEIRKYLNNFYKKAAVSHVEIERVKGKGGKDRVKITLHTAKPGIVIGRDAETKKKAVTKLEKLTDKEIVFNVVEVKRPERVATLVAQSIAEQLENRASFRRVQKIAMQRALKAGAKGVKTLVSGRLGGAEMARSEGYSEGQVPLHTLRADIDYATAEANTTYGILGVKVWIYNGEVLPGQTREENLKKQDERAPRQDNRRNRRQGGK</sequence>
<dbReference type="SUPFAM" id="SSF54821">
    <property type="entry name" value="Ribosomal protein S3 C-terminal domain"/>
    <property type="match status" value="1"/>
</dbReference>
<dbReference type="FunFam" id="3.30.300.20:FF:000001">
    <property type="entry name" value="30S ribosomal protein S3"/>
    <property type="match status" value="1"/>
</dbReference>
<feature type="region of interest" description="Disordered" evidence="10">
    <location>
        <begin position="218"/>
        <end position="243"/>
    </location>
</feature>
<keyword evidence="2 8" id="KW-0699">rRNA-binding</keyword>
<dbReference type="GO" id="GO:0022627">
    <property type="term" value="C:cytosolic small ribosomal subunit"/>
    <property type="evidence" value="ECO:0007669"/>
    <property type="project" value="TreeGrafter"/>
</dbReference>
<dbReference type="InterPro" id="IPR057258">
    <property type="entry name" value="Ribosomal_uS3"/>
</dbReference>
<dbReference type="Gene3D" id="3.30.1140.32">
    <property type="entry name" value="Ribosomal protein S3, C-terminal domain"/>
    <property type="match status" value="1"/>
</dbReference>
<dbReference type="PANTHER" id="PTHR11760">
    <property type="entry name" value="30S/40S RIBOSOMAL PROTEIN S3"/>
    <property type="match status" value="1"/>
</dbReference>
<gene>
    <name evidence="8 12" type="primary">rpsC</name>
    <name evidence="12" type="ORF">QJ521_07710</name>
</gene>
<dbReference type="GO" id="GO:0003729">
    <property type="term" value="F:mRNA binding"/>
    <property type="evidence" value="ECO:0007669"/>
    <property type="project" value="UniProtKB-UniRule"/>
</dbReference>
<dbReference type="GO" id="GO:0019843">
    <property type="term" value="F:rRNA binding"/>
    <property type="evidence" value="ECO:0007669"/>
    <property type="project" value="UniProtKB-UniRule"/>
</dbReference>
<dbReference type="EMBL" id="JASCXW010000028">
    <property type="protein sequence ID" value="MDI6453448.1"/>
    <property type="molecule type" value="Genomic_DNA"/>
</dbReference>
<dbReference type="GO" id="GO:0003735">
    <property type="term" value="F:structural constituent of ribosome"/>
    <property type="evidence" value="ECO:0007669"/>
    <property type="project" value="InterPro"/>
</dbReference>